<protein>
    <submittedName>
        <fullName evidence="1">Uncharacterized protein</fullName>
    </submittedName>
</protein>
<organism evidence="1">
    <name type="scientific">viral metagenome</name>
    <dbReference type="NCBI Taxonomy" id="1070528"/>
    <lineage>
        <taxon>unclassified sequences</taxon>
        <taxon>metagenomes</taxon>
        <taxon>organismal metagenomes</taxon>
    </lineage>
</organism>
<accession>A0A6C0JR33</accession>
<dbReference type="EMBL" id="MN740432">
    <property type="protein sequence ID" value="QHU06338.1"/>
    <property type="molecule type" value="Genomic_DNA"/>
</dbReference>
<proteinExistence type="predicted"/>
<sequence>MRTFLIFGFCVCFVGFCYGFTTPIRNIITAQAFASSISNIVNEEFISDNSVVKDIFENHRHLEADVIYAGILAAAIYLQIDLQNKNWENIDLYKKNRKTFNMILLFLFIVLTRNIENAL</sequence>
<evidence type="ECO:0000313" key="1">
    <source>
        <dbReference type="EMBL" id="QHU06338.1"/>
    </source>
</evidence>
<reference evidence="1" key="1">
    <citation type="journal article" date="2020" name="Nature">
        <title>Giant virus diversity and host interactions through global metagenomics.</title>
        <authorList>
            <person name="Schulz F."/>
            <person name="Roux S."/>
            <person name="Paez-Espino D."/>
            <person name="Jungbluth S."/>
            <person name="Walsh D.A."/>
            <person name="Denef V.J."/>
            <person name="McMahon K.D."/>
            <person name="Konstantinidis K.T."/>
            <person name="Eloe-Fadrosh E.A."/>
            <person name="Kyrpides N.C."/>
            <person name="Woyke T."/>
        </authorList>
    </citation>
    <scope>NUCLEOTIDE SEQUENCE</scope>
    <source>
        <strain evidence="1">GVMAG-M-3300027747-57</strain>
    </source>
</reference>
<dbReference type="AlphaFoldDB" id="A0A6C0JR33"/>
<name>A0A6C0JR33_9ZZZZ</name>